<sequence>MAIFEPSKAALVQSDPVSGTNESLAAEAEWLGSHLASRATAVQTVSLVSQFRYRLRT</sequence>
<accession>A0A402C946</accession>
<organism evidence="1 2">
    <name type="scientific">Rhodococcus wratislaviensis</name>
    <name type="common">Tsukamurella wratislaviensis</name>
    <dbReference type="NCBI Taxonomy" id="44752"/>
    <lineage>
        <taxon>Bacteria</taxon>
        <taxon>Bacillati</taxon>
        <taxon>Actinomycetota</taxon>
        <taxon>Actinomycetes</taxon>
        <taxon>Mycobacteriales</taxon>
        <taxon>Nocardiaceae</taxon>
        <taxon>Rhodococcus</taxon>
    </lineage>
</organism>
<name>A0A402C946_RHOWR</name>
<evidence type="ECO:0000313" key="1">
    <source>
        <dbReference type="EMBL" id="GCE40108.1"/>
    </source>
</evidence>
<dbReference type="Proteomes" id="UP000287519">
    <property type="component" value="Unassembled WGS sequence"/>
</dbReference>
<proteinExistence type="predicted"/>
<protein>
    <submittedName>
        <fullName evidence="1">Uncharacterized protein</fullName>
    </submittedName>
</protein>
<evidence type="ECO:0000313" key="2">
    <source>
        <dbReference type="Proteomes" id="UP000287519"/>
    </source>
</evidence>
<gene>
    <name evidence="1" type="ORF">Rhow_003751</name>
</gene>
<dbReference type="AlphaFoldDB" id="A0A402C946"/>
<comment type="caution">
    <text evidence="1">The sequence shown here is derived from an EMBL/GenBank/DDBJ whole genome shotgun (WGS) entry which is preliminary data.</text>
</comment>
<reference evidence="1 2" key="1">
    <citation type="submission" date="2018-11" db="EMBL/GenBank/DDBJ databases">
        <title>Microbial catabolism of amino acid.</title>
        <authorList>
            <person name="Hibi M."/>
            <person name="Ogawa J."/>
        </authorList>
    </citation>
    <scope>NUCLEOTIDE SEQUENCE [LARGE SCALE GENOMIC DNA]</scope>
    <source>
        <strain evidence="1 2">C31-06</strain>
    </source>
</reference>
<dbReference type="EMBL" id="BHYM01000035">
    <property type="protein sequence ID" value="GCE40108.1"/>
    <property type="molecule type" value="Genomic_DNA"/>
</dbReference>
<keyword evidence="2" id="KW-1185">Reference proteome</keyword>